<dbReference type="CDD" id="cd10567">
    <property type="entry name" value="SWIB-MDM2_like"/>
    <property type="match status" value="1"/>
</dbReference>
<accession>A0A8H5AW47</accession>
<name>A0A8H5AW47_9AGAR</name>
<dbReference type="SMART" id="SM00671">
    <property type="entry name" value="SEL1"/>
    <property type="match status" value="9"/>
</dbReference>
<dbReference type="SUPFAM" id="SSF81901">
    <property type="entry name" value="HCP-like"/>
    <property type="match status" value="4"/>
</dbReference>
<dbReference type="EMBL" id="JAACJM010000566">
    <property type="protein sequence ID" value="KAF5311257.1"/>
    <property type="molecule type" value="Genomic_DNA"/>
</dbReference>
<evidence type="ECO:0000259" key="3">
    <source>
        <dbReference type="PROSITE" id="PS51925"/>
    </source>
</evidence>
<dbReference type="Pfam" id="PF08238">
    <property type="entry name" value="Sel1"/>
    <property type="match status" value="9"/>
</dbReference>
<dbReference type="GO" id="GO:0008318">
    <property type="term" value="F:protein prenyltransferase activity"/>
    <property type="evidence" value="ECO:0007669"/>
    <property type="project" value="InterPro"/>
</dbReference>
<evidence type="ECO:0000313" key="4">
    <source>
        <dbReference type="EMBL" id="KAF5311257.1"/>
    </source>
</evidence>
<comment type="caution">
    <text evidence="4">The sequence shown here is derived from an EMBL/GenBank/DDBJ whole genome shotgun (WGS) entry which is preliminary data.</text>
</comment>
<dbReference type="GO" id="GO:0036503">
    <property type="term" value="P:ERAD pathway"/>
    <property type="evidence" value="ECO:0007669"/>
    <property type="project" value="TreeGrafter"/>
</dbReference>
<dbReference type="OrthoDB" id="27934at2759"/>
<feature type="region of interest" description="Disordered" evidence="2">
    <location>
        <begin position="1114"/>
        <end position="1157"/>
    </location>
</feature>
<dbReference type="InterPro" id="IPR006597">
    <property type="entry name" value="Sel1-like"/>
</dbReference>
<feature type="compositionally biased region" description="Acidic residues" evidence="2">
    <location>
        <begin position="1343"/>
        <end position="1359"/>
    </location>
</feature>
<dbReference type="SMART" id="SM00151">
    <property type="entry name" value="SWIB"/>
    <property type="match status" value="1"/>
</dbReference>
<feature type="compositionally biased region" description="Basic and acidic residues" evidence="2">
    <location>
        <begin position="1134"/>
        <end position="1147"/>
    </location>
</feature>
<evidence type="ECO:0000256" key="1">
    <source>
        <dbReference type="ARBA" id="ARBA00038101"/>
    </source>
</evidence>
<dbReference type="InterPro" id="IPR011990">
    <property type="entry name" value="TPR-like_helical_dom_sf"/>
</dbReference>
<dbReference type="PROSITE" id="PS51925">
    <property type="entry name" value="SWIB_MDM2"/>
    <property type="match status" value="1"/>
</dbReference>
<sequence length="1520" mass="170119">MKNFGTSTRAERSIGRVNSILTSFSMSNYANAGDIEEWSLSPDFPVLYREGNLGVPQKVLYRLYLSALPIFKTSRSNLRDLDQLSDEDTRMTLNSTAIIILANPAHQTAFNARKRLVEAGRHSVLKELEYTRNLLCSNRESAKQSIAWDHRRWLLQTLHLHDSLNTASNERSFEEHTILVDVLRRELDLVIRCSETYPRNYHAWNHWHFCLEMACHAPAADQQSECSTFLSDAFSRLKSWVEKHVSDYSAIHQLCNMVRVQNSTLRHSGLMQRDATPTACFEHAMTLVSRYPDHESLWMYLRDTLQKDIDAESSNAAIVEAEPFAQVPLEETQSSVAETDNHDHAAEASRAFKQAMHTLATMTAHPPQHTYDTSFSTGYIGPSKSLLSAFLPSIQGRGPVGSALRIIAKINQMFSSEGPGKEHRQKEDETDRKAIKVMDLLQHSAELGNMDALYTLAKISLFPPTSQFTADPRLAYDSFKTHTSITGNGTSQAYLAFFYATGYHGVVPVDQARAQLYFTFAANGDDKGAQMALGYRYWSGIGTLEDCQRAVDWYERAAEHAYAKFLSGPPGGRTLPYTPTRLSDLAGGIYGPGASVASTGHNAQRAAIKAGISRASGETWDDILDYYLFNADRGETDFAYRLGKIYYHGSIYSSPGGIASGSEGVGALPRDFARARHYFEYIARQVWPRDPANPLQHQVQPPSKDERLPVGYAAVSAGYLGRMYLRGEGVKADPATAKMWFERGEAYGERECHNGLGIIYRDGRVPSIKPDKKKAIFHFKAAAAQELAEAQVNLAKMNYENGDLATASTQFDVAVRLGSPFEAYYYLGQIHANQATNPDIPPNMASSSCAMAVTFYKIVSERGVWDDDLLREAEVAWATGTPQNKEIALLKWWVAAERGSETAQNNLAYILDQDKSMLRLTRFSPMTPSNDTARLALTQWTRAAGQRNIDALVKVADYYYHGLGVPEESESSRFEKAARYYQSAADTQMSALAMWNLGYMYENGIGVPQDFHLAKRHYDLALTTNPDAYLPVFLSLVKLYLRSIWHTIMGGEDGLNIWTLDEEEIGDYGVSDTGDMRIEGSQTETYSDSGEDRHFDDEEGPWYFGKARDEFHRRRTGHANTRPADEDEDPITWARDRRNAEQDRDGDLGPEDYFDAALRGGHRGEEDADEFSETMLLVLLCLTVSVLIWVRTRIVRRMRRDQQRQQQDQQEEQQRRNQNGVFPPLGDPARDEWNRSFFTSPAPPFAPPSSGTTMTFDFASLEPLINQILSAPGTDLKTVSAKREFGVRRGLSNLDPSLTQEFLKEHKGQVDEVITKVYGQINAAQGEGNEASEEDADAFKYEEDNEEIDEEPEGDEETQVADKKPKKGKKKLTDAEIARQLSSEINARSSSRRSTGKAKTNGTPKKARSKKSAATVDSDDDDGEPGGKKKSKGGGGAKGGFAKEYTLSAPLASLLQAEKMSRPQVVKQLWVYIKANGRQNPDNKREIVCDDALKAVFNVEKVDMFKMNKVLGQHLHDDNE</sequence>
<feature type="domain" description="DM2" evidence="3">
    <location>
        <begin position="1440"/>
        <end position="1517"/>
    </location>
</feature>
<dbReference type="InterPro" id="IPR050767">
    <property type="entry name" value="Sel1_AlgK"/>
</dbReference>
<feature type="compositionally biased region" description="Polar residues" evidence="2">
    <location>
        <begin position="1380"/>
        <end position="1389"/>
    </location>
</feature>
<reference evidence="4 5" key="1">
    <citation type="journal article" date="2020" name="ISME J.">
        <title>Uncovering the hidden diversity of litter-decomposition mechanisms in mushroom-forming fungi.</title>
        <authorList>
            <person name="Floudas D."/>
            <person name="Bentzer J."/>
            <person name="Ahren D."/>
            <person name="Johansson T."/>
            <person name="Persson P."/>
            <person name="Tunlid A."/>
        </authorList>
    </citation>
    <scope>NUCLEOTIDE SEQUENCE [LARGE SCALE GENOMIC DNA]</scope>
    <source>
        <strain evidence="4 5">CBS 291.85</strain>
    </source>
</reference>
<dbReference type="InterPro" id="IPR003121">
    <property type="entry name" value="SWIB_MDM2_domain"/>
</dbReference>
<dbReference type="PROSITE" id="PS51147">
    <property type="entry name" value="PFTA"/>
    <property type="match status" value="1"/>
</dbReference>
<protein>
    <recommendedName>
        <fullName evidence="3">DM2 domain-containing protein</fullName>
    </recommendedName>
</protein>
<dbReference type="Gene3D" id="1.25.40.10">
    <property type="entry name" value="Tetratricopeptide repeat domain"/>
    <property type="match status" value="2"/>
</dbReference>
<proteinExistence type="inferred from homology"/>
<dbReference type="Gene3D" id="1.25.40.120">
    <property type="entry name" value="Protein prenylyltransferase"/>
    <property type="match status" value="1"/>
</dbReference>
<dbReference type="PANTHER" id="PTHR11102">
    <property type="entry name" value="SEL-1-LIKE PROTEIN"/>
    <property type="match status" value="1"/>
</dbReference>
<comment type="similarity">
    <text evidence="1">Belongs to the sel-1 family.</text>
</comment>
<dbReference type="InterPro" id="IPR002088">
    <property type="entry name" value="Prenyl_trans_a"/>
</dbReference>
<feature type="region of interest" description="Disordered" evidence="2">
    <location>
        <begin position="1201"/>
        <end position="1234"/>
    </location>
</feature>
<dbReference type="PANTHER" id="PTHR11102:SF147">
    <property type="entry name" value="SEL1L ADAPTOR SUBUNIT OF ERAD E3 UBIQUITIN LIGASE"/>
    <property type="match status" value="1"/>
</dbReference>
<evidence type="ECO:0000313" key="5">
    <source>
        <dbReference type="Proteomes" id="UP000559256"/>
    </source>
</evidence>
<dbReference type="InterPro" id="IPR019835">
    <property type="entry name" value="SWIB_domain"/>
</dbReference>
<feature type="region of interest" description="Disordered" evidence="2">
    <location>
        <begin position="1342"/>
        <end position="1442"/>
    </location>
</feature>
<dbReference type="Pfam" id="PF02201">
    <property type="entry name" value="SWIB"/>
    <property type="match status" value="1"/>
</dbReference>
<dbReference type="InterPro" id="IPR036885">
    <property type="entry name" value="SWIB_MDM2_dom_sf"/>
</dbReference>
<evidence type="ECO:0000256" key="2">
    <source>
        <dbReference type="SAM" id="MobiDB-lite"/>
    </source>
</evidence>
<dbReference type="SUPFAM" id="SSF47592">
    <property type="entry name" value="SWIB/MDM2 domain"/>
    <property type="match status" value="1"/>
</dbReference>
<dbReference type="GO" id="GO:0005789">
    <property type="term" value="C:endoplasmic reticulum membrane"/>
    <property type="evidence" value="ECO:0007669"/>
    <property type="project" value="TreeGrafter"/>
</dbReference>
<dbReference type="Proteomes" id="UP000559256">
    <property type="component" value="Unassembled WGS sequence"/>
</dbReference>
<dbReference type="Pfam" id="PF01239">
    <property type="entry name" value="PPTA"/>
    <property type="match status" value="1"/>
</dbReference>
<feature type="region of interest" description="Disordered" evidence="2">
    <location>
        <begin position="1070"/>
        <end position="1100"/>
    </location>
</feature>
<dbReference type="Gene3D" id="1.10.245.10">
    <property type="entry name" value="SWIB/MDM2 domain"/>
    <property type="match status" value="1"/>
</dbReference>
<gene>
    <name evidence="4" type="ORF">D9758_018337</name>
</gene>
<dbReference type="SUPFAM" id="SSF48439">
    <property type="entry name" value="Protein prenylyltransferase"/>
    <property type="match status" value="1"/>
</dbReference>
<keyword evidence="5" id="KW-1185">Reference proteome</keyword>
<organism evidence="4 5">
    <name type="scientific">Tetrapyrgos nigripes</name>
    <dbReference type="NCBI Taxonomy" id="182062"/>
    <lineage>
        <taxon>Eukaryota</taxon>
        <taxon>Fungi</taxon>
        <taxon>Dikarya</taxon>
        <taxon>Basidiomycota</taxon>
        <taxon>Agaricomycotina</taxon>
        <taxon>Agaricomycetes</taxon>
        <taxon>Agaricomycetidae</taxon>
        <taxon>Agaricales</taxon>
        <taxon>Marasmiineae</taxon>
        <taxon>Marasmiaceae</taxon>
        <taxon>Tetrapyrgos</taxon>
    </lineage>
</organism>